<dbReference type="GO" id="GO:0016787">
    <property type="term" value="F:hydrolase activity"/>
    <property type="evidence" value="ECO:0007669"/>
    <property type="project" value="UniProtKB-KW"/>
</dbReference>
<sequence length="1781" mass="179609">MRTVSQINHTSETNFLNGDFGLSKNPNSIAIIDPTVPDSQHIAQGIKPGTQTYILESQPNAIEQITSILAQHTGIEALHIISHGSPGSLYLGTTELNGRNLEDYSQQLQQWRNAFTTHASIILYGCNVAAGDSGSQFLTQLYQLTGANIAANPNLTGNAEKGGTWDISQLIPPSPQKPQLALTETSLKTYSGVLAGVTGVSATNSNGSFKVGDNIYITVTFDAPVTVTGTPQLQLETGTTDQFADYLSGSPGNVLTFKYTVAAGDTSADLQYLSTAALTLNSGTIQDASSVDATLTLPALTAPNSLGGSRALVIDTVVPTVELTSSAPATVKDPFTVTATFSEDVGTSFVAGDITVTGGTVSNLIKNATDPKIYTFDVTPTAATGSNVIVNIAANKATDLAGNGNTAAPATINRLVDKTAPTVTLASTTASPSNGIFTVTATFDEPVTNFLDTDIVVGNGTVGTFTQNSPTLYTFEVIPTADGNVTVNIPGAAAIDIAGNNNTAATQLNLVADATAPSVTLTSTSPLKVNGAFTVTATFSEVVTGFVEADITVTGGGTASNLVQSTTDPKIYTFLVTPPAAATPGAPVTVKINAATATDLALNDNNASNTLTRTYDNVAPTVVSLTTTATDPVKGAFTVNAEFSEDVGTSFVSSDIAVGNGTVSNFTKIDSDSYTFEVTPNADGNVTVDILANAVTDTTGNNNTAPATQLVKAADITVPTVILSSAATPTVNGAFTVTATFSEDVSASFDDTDITVGGVGGTVGAFSGAAGGKVYTFDVTPTAGTTGTVTVDIAAGAAPDAANNNNTASNTLTRVADLNVPTVTLTSAAPDPVTGVFAVTAEFSEDVGTSFTIGDITVGGGATVSNPIKSATDPKIYTFNVTPTADGTVTVDIAGGVASDAAGNNNTAALQLTRAADITVPTVTLTTTAAPLVNAPFTVTATFDQSVGTSFDATDITVGGGTVGTVTTTTPGTVYTFDVTPTADGNVTVDIAGGVASDTAGNGNIAAPQLIQAADINAPTVALTLTNPATPAIVNAPFNVTATFSEVVTGFVDTDITFAGGTLVPASFVAAPDGKTYTFSVDPTANTVGNVTVDIAGGVADDIALNTNTVAPQLIVSADTVLPIVTLTSAAPATVNGLFTVTAEFSEDVGTSFDISDITVGGAGGGTVSNLIKNATDPEIYTFDVTPTAEGTVTVDILANAVTDTAGNDNATTVPGNTLTRTVDLPPTVTLDSSAPATVNGLFTVTATFSENVSGLAENEISVVGGSVVPSSLAPAAPANTYTFNVAPTVADGTVTVDIAAGVANDAPGSNPNTASNTLTRIKDFTPPSVVTLESSAPATVNAPFTVTATFNEDVGTSFYDVPTDITVGNGTVTAGSFTQSATDPKIYTFEVTPTADGTVTVDIPIGAVTDAVGNNNTALTQLTRVADITAPTVSLTPAAPATVNGLFTVTATFSEVVTGFDNTDIAVGNGIVGTLTQSTTDPKIYTFDVTPTADGTVTVDIPATKATDAAGNDNTAGNQILRTADLAPTVTLDSTATSPVNGLFTVTATFSEVVTGFAEGDISVGGGTLVAGSLATVDGGKTYTFNVTPNATGPVTVDVPAGVANDASTNNNTAAIQLTRVADITPPTVTLGSDAPAIVNGLFTVTATFSEDVTTFDANDINVVGGNVGNFVTVDAKTYTFDVTPTVTGTVTIDVPADQAIDAAGNNNTAATQLTRAADITAPTVTLASAAPATVNGLFTVTATFSEDVTGFDNTDITPFCCVIKNSFAKSWYIYSLHFN</sequence>
<gene>
    <name evidence="3" type="ORF">PL8927_860003</name>
</gene>
<feature type="domain" description="Bacterial Ig-like" evidence="2">
    <location>
        <begin position="715"/>
        <end position="812"/>
    </location>
</feature>
<evidence type="ECO:0000259" key="2">
    <source>
        <dbReference type="Pfam" id="PF19078"/>
    </source>
</evidence>
<dbReference type="OrthoDB" id="441114at2"/>
<dbReference type="RefSeq" id="WP_083626646.1">
    <property type="nucleotide sequence ID" value="NZ_LR734885.1"/>
</dbReference>
<evidence type="ECO:0000313" key="4">
    <source>
        <dbReference type="Proteomes" id="UP000184550"/>
    </source>
</evidence>
<organism evidence="3 4">
    <name type="scientific">Planktothrix serta PCC 8927</name>
    <dbReference type="NCBI Taxonomy" id="671068"/>
    <lineage>
        <taxon>Bacteria</taxon>
        <taxon>Bacillati</taxon>
        <taxon>Cyanobacteriota</taxon>
        <taxon>Cyanophyceae</taxon>
        <taxon>Oscillatoriophycideae</taxon>
        <taxon>Oscillatoriales</taxon>
        <taxon>Microcoleaceae</taxon>
        <taxon>Planktothrix</taxon>
    </lineage>
</organism>
<dbReference type="InterPro" id="IPR025592">
    <property type="entry name" value="DUF4347"/>
</dbReference>
<protein>
    <submittedName>
        <fullName evidence="3">Glycosyl hydrolase, BNR repeat protein</fullName>
    </submittedName>
</protein>
<feature type="domain" description="Bacterial Ig-like" evidence="2">
    <location>
        <begin position="315"/>
        <end position="408"/>
    </location>
</feature>
<dbReference type="Proteomes" id="UP000184550">
    <property type="component" value="Unassembled WGS sequence"/>
</dbReference>
<comment type="caution">
    <text evidence="3">The sequence shown here is derived from an EMBL/GenBank/DDBJ whole genome shotgun (WGS) entry which is preliminary data.</text>
</comment>
<feature type="domain" description="Bacterial Ig-like" evidence="2">
    <location>
        <begin position="513"/>
        <end position="612"/>
    </location>
</feature>
<name>A0A7Z9C1B9_9CYAN</name>
<dbReference type="Pfam" id="PF19078">
    <property type="entry name" value="Big_12"/>
    <property type="match status" value="13"/>
</dbReference>
<feature type="domain" description="Bacterial Ig-like" evidence="2">
    <location>
        <begin position="1015"/>
        <end position="1109"/>
    </location>
</feature>
<proteinExistence type="predicted"/>
<feature type="domain" description="Bacterial Ig-like" evidence="2">
    <location>
        <begin position="1428"/>
        <end position="1518"/>
    </location>
</feature>
<feature type="domain" description="Bacterial Ig-like" evidence="2">
    <location>
        <begin position="616"/>
        <end position="705"/>
    </location>
</feature>
<accession>A0A7Z9C1B9</accession>
<feature type="domain" description="Bacterial Ig-like" evidence="2">
    <location>
        <begin position="917"/>
        <end position="1005"/>
    </location>
</feature>
<dbReference type="EMBL" id="CZCU02000164">
    <property type="protein sequence ID" value="VXD25285.1"/>
    <property type="molecule type" value="Genomic_DNA"/>
</dbReference>
<keyword evidence="3" id="KW-0378">Hydrolase</keyword>
<feature type="domain" description="Bacterial Ig-like" evidence="2">
    <location>
        <begin position="1528"/>
        <end position="1615"/>
    </location>
</feature>
<feature type="domain" description="Bacterial Ig-like" evidence="2">
    <location>
        <begin position="417"/>
        <end position="509"/>
    </location>
</feature>
<feature type="domain" description="Bacterial Ig-like" evidence="2">
    <location>
        <begin position="1624"/>
        <end position="1714"/>
    </location>
</feature>
<evidence type="ECO:0000259" key="1">
    <source>
        <dbReference type="Pfam" id="PF14252"/>
    </source>
</evidence>
<feature type="domain" description="Bacterial Ig-like" evidence="2">
    <location>
        <begin position="1226"/>
        <end position="1318"/>
    </location>
</feature>
<feature type="domain" description="Bacterial Ig-like" evidence="2">
    <location>
        <begin position="1119"/>
        <end position="1213"/>
    </location>
</feature>
<dbReference type="InterPro" id="IPR044048">
    <property type="entry name" value="Big_12"/>
</dbReference>
<feature type="domain" description="Bacterial Ig-like" evidence="2">
    <location>
        <begin position="817"/>
        <end position="908"/>
    </location>
</feature>
<evidence type="ECO:0000313" key="3">
    <source>
        <dbReference type="EMBL" id="VXD25285.1"/>
    </source>
</evidence>
<dbReference type="PANTHER" id="PTHR34677:SF3">
    <property type="entry name" value="BACTERIAL IG-LIKE DOMAIN-CONTAINING PROTEIN"/>
    <property type="match status" value="1"/>
</dbReference>
<feature type="domain" description="DUF4347" evidence="1">
    <location>
        <begin position="29"/>
        <end position="194"/>
    </location>
</feature>
<dbReference type="Pfam" id="PF14252">
    <property type="entry name" value="DUF4347"/>
    <property type="match status" value="1"/>
</dbReference>
<keyword evidence="4" id="KW-1185">Reference proteome</keyword>
<dbReference type="PANTHER" id="PTHR34677">
    <property type="match status" value="1"/>
</dbReference>
<reference evidence="3" key="1">
    <citation type="submission" date="2019-10" db="EMBL/GenBank/DDBJ databases">
        <authorList>
            <consortium name="Genoscope - CEA"/>
            <person name="William W."/>
        </authorList>
    </citation>
    <scope>NUCLEOTIDE SEQUENCE [LARGE SCALE GENOMIC DNA]</scope>
    <source>
        <strain evidence="3">BBR_PRJEB10992</strain>
    </source>
</reference>